<reference evidence="7" key="1">
    <citation type="journal article" date="2020" name="Cell">
        <title>Large-Scale Comparative Analyses of Tick Genomes Elucidate Their Genetic Diversity and Vector Capacities.</title>
        <authorList>
            <consortium name="Tick Genome and Microbiome Consortium (TIGMIC)"/>
            <person name="Jia N."/>
            <person name="Wang J."/>
            <person name="Shi W."/>
            <person name="Du L."/>
            <person name="Sun Y."/>
            <person name="Zhan W."/>
            <person name="Jiang J.F."/>
            <person name="Wang Q."/>
            <person name="Zhang B."/>
            <person name="Ji P."/>
            <person name="Bell-Sakyi L."/>
            <person name="Cui X.M."/>
            <person name="Yuan T.T."/>
            <person name="Jiang B.G."/>
            <person name="Yang W.F."/>
            <person name="Lam T.T."/>
            <person name="Chang Q.C."/>
            <person name="Ding S.J."/>
            <person name="Wang X.J."/>
            <person name="Zhu J.G."/>
            <person name="Ruan X.D."/>
            <person name="Zhao L."/>
            <person name="Wei J.T."/>
            <person name="Ye R.Z."/>
            <person name="Que T.C."/>
            <person name="Du C.H."/>
            <person name="Zhou Y.H."/>
            <person name="Cheng J.X."/>
            <person name="Dai P.F."/>
            <person name="Guo W.B."/>
            <person name="Han X.H."/>
            <person name="Huang E.J."/>
            <person name="Li L.F."/>
            <person name="Wei W."/>
            <person name="Gao Y.C."/>
            <person name="Liu J.Z."/>
            <person name="Shao H.Z."/>
            <person name="Wang X."/>
            <person name="Wang C.C."/>
            <person name="Yang T.C."/>
            <person name="Huo Q.B."/>
            <person name="Li W."/>
            <person name="Chen H.Y."/>
            <person name="Chen S.E."/>
            <person name="Zhou L.G."/>
            <person name="Ni X.B."/>
            <person name="Tian J.H."/>
            <person name="Sheng Y."/>
            <person name="Liu T."/>
            <person name="Pan Y.S."/>
            <person name="Xia L.Y."/>
            <person name="Li J."/>
            <person name="Zhao F."/>
            <person name="Cao W.C."/>
        </authorList>
    </citation>
    <scope>NUCLEOTIDE SEQUENCE</scope>
    <source>
        <strain evidence="7">Rmic-2018</strain>
    </source>
</reference>
<comment type="caution">
    <text evidence="7">The sequence shown here is derived from an EMBL/GenBank/DDBJ whole genome shotgun (WGS) entry which is preliminary data.</text>
</comment>
<keyword evidence="2 5" id="KW-0812">Transmembrane</keyword>
<evidence type="ECO:0000256" key="3">
    <source>
        <dbReference type="ARBA" id="ARBA00022989"/>
    </source>
</evidence>
<dbReference type="InterPro" id="IPR036259">
    <property type="entry name" value="MFS_trans_sf"/>
</dbReference>
<keyword evidence="8" id="KW-1185">Reference proteome</keyword>
<dbReference type="GO" id="GO:0016020">
    <property type="term" value="C:membrane"/>
    <property type="evidence" value="ECO:0007669"/>
    <property type="project" value="UniProtKB-SubCell"/>
</dbReference>
<dbReference type="InterPro" id="IPR020846">
    <property type="entry name" value="MFS_dom"/>
</dbReference>
<dbReference type="Pfam" id="PF00083">
    <property type="entry name" value="Sugar_tr"/>
    <property type="match status" value="1"/>
</dbReference>
<dbReference type="Proteomes" id="UP000821866">
    <property type="component" value="Chromosome 3"/>
</dbReference>
<name>A0A9J6EB17_RHIMP</name>
<gene>
    <name evidence="7" type="ORF">HPB51_018976</name>
</gene>
<dbReference type="PANTHER" id="PTHR24064">
    <property type="entry name" value="SOLUTE CARRIER FAMILY 22 MEMBER"/>
    <property type="match status" value="1"/>
</dbReference>
<dbReference type="AlphaFoldDB" id="A0A9J6EB17"/>
<evidence type="ECO:0000256" key="5">
    <source>
        <dbReference type="SAM" id="Phobius"/>
    </source>
</evidence>
<evidence type="ECO:0000256" key="4">
    <source>
        <dbReference type="ARBA" id="ARBA00023136"/>
    </source>
</evidence>
<feature type="transmembrane region" description="Helical" evidence="5">
    <location>
        <begin position="130"/>
        <end position="150"/>
    </location>
</feature>
<dbReference type="SUPFAM" id="SSF103473">
    <property type="entry name" value="MFS general substrate transporter"/>
    <property type="match status" value="1"/>
</dbReference>
<feature type="transmembrane region" description="Helical" evidence="5">
    <location>
        <begin position="191"/>
        <end position="209"/>
    </location>
</feature>
<feature type="transmembrane region" description="Helical" evidence="5">
    <location>
        <begin position="221"/>
        <end position="242"/>
    </location>
</feature>
<dbReference type="PROSITE" id="PS50850">
    <property type="entry name" value="MFS"/>
    <property type="match status" value="1"/>
</dbReference>
<feature type="transmembrane region" description="Helical" evidence="5">
    <location>
        <begin position="162"/>
        <end position="184"/>
    </location>
</feature>
<reference evidence="7" key="2">
    <citation type="submission" date="2021-09" db="EMBL/GenBank/DDBJ databases">
        <authorList>
            <person name="Jia N."/>
            <person name="Wang J."/>
            <person name="Shi W."/>
            <person name="Du L."/>
            <person name="Sun Y."/>
            <person name="Zhan W."/>
            <person name="Jiang J."/>
            <person name="Wang Q."/>
            <person name="Zhang B."/>
            <person name="Ji P."/>
            <person name="Sakyi L.B."/>
            <person name="Cui X."/>
            <person name="Yuan T."/>
            <person name="Jiang B."/>
            <person name="Yang W."/>
            <person name="Lam T.T.-Y."/>
            <person name="Chang Q."/>
            <person name="Ding S."/>
            <person name="Wang X."/>
            <person name="Zhu J."/>
            <person name="Ruan X."/>
            <person name="Zhao L."/>
            <person name="Wei J."/>
            <person name="Que T."/>
            <person name="Du C."/>
            <person name="Cheng J."/>
            <person name="Dai P."/>
            <person name="Han X."/>
            <person name="Huang E."/>
            <person name="Gao Y."/>
            <person name="Liu J."/>
            <person name="Shao H."/>
            <person name="Ye R."/>
            <person name="Li L."/>
            <person name="Wei W."/>
            <person name="Wang X."/>
            <person name="Wang C."/>
            <person name="Huo Q."/>
            <person name="Li W."/>
            <person name="Guo W."/>
            <person name="Chen H."/>
            <person name="Chen S."/>
            <person name="Zhou L."/>
            <person name="Zhou L."/>
            <person name="Ni X."/>
            <person name="Tian J."/>
            <person name="Zhou Y."/>
            <person name="Sheng Y."/>
            <person name="Liu T."/>
            <person name="Pan Y."/>
            <person name="Xia L."/>
            <person name="Li J."/>
            <person name="Zhao F."/>
            <person name="Cao W."/>
        </authorList>
    </citation>
    <scope>NUCLEOTIDE SEQUENCE</scope>
    <source>
        <strain evidence="7">Rmic-2018</strain>
        <tissue evidence="7">Larvae</tissue>
    </source>
</reference>
<evidence type="ECO:0000256" key="2">
    <source>
        <dbReference type="ARBA" id="ARBA00022692"/>
    </source>
</evidence>
<feature type="domain" description="Major facilitator superfamily (MFS) profile" evidence="6">
    <location>
        <begin position="30"/>
        <end position="330"/>
    </location>
</feature>
<dbReference type="GO" id="GO:0022857">
    <property type="term" value="F:transmembrane transporter activity"/>
    <property type="evidence" value="ECO:0007669"/>
    <property type="project" value="InterPro"/>
</dbReference>
<dbReference type="OrthoDB" id="6503804at2759"/>
<evidence type="ECO:0000256" key="1">
    <source>
        <dbReference type="ARBA" id="ARBA00004141"/>
    </source>
</evidence>
<feature type="transmembrane region" description="Helical" evidence="5">
    <location>
        <begin position="249"/>
        <end position="267"/>
    </location>
</feature>
<protein>
    <recommendedName>
        <fullName evidence="6">Major facilitator superfamily (MFS) profile domain-containing protein</fullName>
    </recommendedName>
</protein>
<feature type="transmembrane region" description="Helical" evidence="5">
    <location>
        <begin position="23"/>
        <end position="43"/>
    </location>
</feature>
<sequence length="330" mass="36781">MAQREPIQGFMDEEPVAYGEGPFQYMVAFSAFAATTVFLTHAFSFRITARSMDHWCRPPDYLSNMTDASWKEMAIPKDDTGTHQSCTVLDPPNIADPLAVPIPCSSWHFDLEEYGNTIVSQWSLVCQRQWLVMLAVALYSTSPILGLPIMGMAADTYGRKTVIYVALPVVVVAAAASSMTRWFAVFVLTRVVVSVTSTSILVIVFALLFEVSSGNRRVEYWLVSTALAYVSLPVVFFVANSLKLDWDEFYRWLAALTCVLLLFYFTVDESPRWLLVKWKVHKAERVALRAARLNGVPARDCLGKLDTGGAELPKVEAGLRRRILSSAATT</sequence>
<dbReference type="EMBL" id="JABSTU010000005">
    <property type="protein sequence ID" value="KAH8031530.1"/>
    <property type="molecule type" value="Genomic_DNA"/>
</dbReference>
<dbReference type="InterPro" id="IPR005828">
    <property type="entry name" value="MFS_sugar_transport-like"/>
</dbReference>
<dbReference type="Gene3D" id="1.20.1250.20">
    <property type="entry name" value="MFS general substrate transporter like domains"/>
    <property type="match status" value="1"/>
</dbReference>
<accession>A0A9J6EB17</accession>
<keyword evidence="4 5" id="KW-0472">Membrane</keyword>
<evidence type="ECO:0000313" key="8">
    <source>
        <dbReference type="Proteomes" id="UP000821866"/>
    </source>
</evidence>
<evidence type="ECO:0000313" key="7">
    <source>
        <dbReference type="EMBL" id="KAH8031530.1"/>
    </source>
</evidence>
<proteinExistence type="predicted"/>
<organism evidence="7 8">
    <name type="scientific">Rhipicephalus microplus</name>
    <name type="common">Cattle tick</name>
    <name type="synonym">Boophilus microplus</name>
    <dbReference type="NCBI Taxonomy" id="6941"/>
    <lineage>
        <taxon>Eukaryota</taxon>
        <taxon>Metazoa</taxon>
        <taxon>Ecdysozoa</taxon>
        <taxon>Arthropoda</taxon>
        <taxon>Chelicerata</taxon>
        <taxon>Arachnida</taxon>
        <taxon>Acari</taxon>
        <taxon>Parasitiformes</taxon>
        <taxon>Ixodida</taxon>
        <taxon>Ixodoidea</taxon>
        <taxon>Ixodidae</taxon>
        <taxon>Rhipicephalinae</taxon>
        <taxon>Rhipicephalus</taxon>
        <taxon>Boophilus</taxon>
    </lineage>
</organism>
<evidence type="ECO:0000259" key="6">
    <source>
        <dbReference type="PROSITE" id="PS50850"/>
    </source>
</evidence>
<dbReference type="OMA" id="VFLTHAF"/>
<keyword evidence="3 5" id="KW-1133">Transmembrane helix</keyword>
<comment type="subcellular location">
    <subcellularLocation>
        <location evidence="1">Membrane</location>
        <topology evidence="1">Multi-pass membrane protein</topology>
    </subcellularLocation>
</comment>
<dbReference type="VEuPathDB" id="VectorBase:LOC119165301"/>